<dbReference type="Proteomes" id="UP001189429">
    <property type="component" value="Unassembled WGS sequence"/>
</dbReference>
<dbReference type="EMBL" id="CAUYUJ010002052">
    <property type="protein sequence ID" value="CAK0798943.1"/>
    <property type="molecule type" value="Genomic_DNA"/>
</dbReference>
<organism evidence="2 3">
    <name type="scientific">Prorocentrum cordatum</name>
    <dbReference type="NCBI Taxonomy" id="2364126"/>
    <lineage>
        <taxon>Eukaryota</taxon>
        <taxon>Sar</taxon>
        <taxon>Alveolata</taxon>
        <taxon>Dinophyceae</taxon>
        <taxon>Prorocentrales</taxon>
        <taxon>Prorocentraceae</taxon>
        <taxon>Prorocentrum</taxon>
    </lineage>
</organism>
<keyword evidence="3" id="KW-1185">Reference proteome</keyword>
<evidence type="ECO:0000313" key="3">
    <source>
        <dbReference type="Proteomes" id="UP001189429"/>
    </source>
</evidence>
<feature type="compositionally biased region" description="Basic and acidic residues" evidence="1">
    <location>
        <begin position="112"/>
        <end position="126"/>
    </location>
</feature>
<protein>
    <submittedName>
        <fullName evidence="2">Uncharacterized protein</fullName>
    </submittedName>
</protein>
<evidence type="ECO:0000256" key="1">
    <source>
        <dbReference type="SAM" id="MobiDB-lite"/>
    </source>
</evidence>
<proteinExistence type="predicted"/>
<evidence type="ECO:0000313" key="2">
    <source>
        <dbReference type="EMBL" id="CAK0798943.1"/>
    </source>
</evidence>
<name>A0ABN9Q3I5_9DINO</name>
<gene>
    <name evidence="2" type="ORF">PCOR1329_LOCUS7565</name>
</gene>
<sequence length="135" mass="15328">MEGLAPSKARTHNMTTSEDHWASMLSEDWNAYVDKQLEHLEKVSAELGDSVGPIEHASPFIIAPCTYQKIYSELQQDEFNCADDKSKERKRRVFVNRRQLSGCRRLPVGSPRPEDICAMRTRDSRQHGGGVDQVP</sequence>
<feature type="region of interest" description="Disordered" evidence="1">
    <location>
        <begin position="104"/>
        <end position="135"/>
    </location>
</feature>
<comment type="caution">
    <text evidence="2">The sequence shown here is derived from an EMBL/GenBank/DDBJ whole genome shotgun (WGS) entry which is preliminary data.</text>
</comment>
<accession>A0ABN9Q3I5</accession>
<reference evidence="2" key="1">
    <citation type="submission" date="2023-10" db="EMBL/GenBank/DDBJ databases">
        <authorList>
            <person name="Chen Y."/>
            <person name="Shah S."/>
            <person name="Dougan E. K."/>
            <person name="Thang M."/>
            <person name="Chan C."/>
        </authorList>
    </citation>
    <scope>NUCLEOTIDE SEQUENCE [LARGE SCALE GENOMIC DNA]</scope>
</reference>